<dbReference type="EMBL" id="HBUE01216018">
    <property type="protein sequence ID" value="CAG6536961.1"/>
    <property type="molecule type" value="Transcribed_RNA"/>
</dbReference>
<dbReference type="EMBL" id="HBUE01097015">
    <property type="protein sequence ID" value="CAG6483542.1"/>
    <property type="molecule type" value="Transcribed_RNA"/>
</dbReference>
<dbReference type="EMBL" id="HBUE01322573">
    <property type="protein sequence ID" value="CAG6588964.1"/>
    <property type="molecule type" value="Transcribed_RNA"/>
</dbReference>
<evidence type="ECO:0000256" key="1">
    <source>
        <dbReference type="SAM" id="Phobius"/>
    </source>
</evidence>
<keyword evidence="1" id="KW-1133">Transmembrane helix</keyword>
<organism evidence="3">
    <name type="scientific">Culex pipiens</name>
    <name type="common">House mosquito</name>
    <dbReference type="NCBI Taxonomy" id="7175"/>
    <lineage>
        <taxon>Eukaryota</taxon>
        <taxon>Metazoa</taxon>
        <taxon>Ecdysozoa</taxon>
        <taxon>Arthropoda</taxon>
        <taxon>Hexapoda</taxon>
        <taxon>Insecta</taxon>
        <taxon>Pterygota</taxon>
        <taxon>Neoptera</taxon>
        <taxon>Endopterygota</taxon>
        <taxon>Diptera</taxon>
        <taxon>Nematocera</taxon>
        <taxon>Culicoidea</taxon>
        <taxon>Culicidae</taxon>
        <taxon>Culicinae</taxon>
        <taxon>Culicini</taxon>
        <taxon>Culex</taxon>
        <taxon>Culex</taxon>
    </lineage>
</organism>
<dbReference type="AlphaFoldDB" id="A0A8D8BY97"/>
<feature type="transmembrane region" description="Helical" evidence="1">
    <location>
        <begin position="86"/>
        <end position="115"/>
    </location>
</feature>
<proteinExistence type="predicted"/>
<name>A0A8D8BY97_CULPI</name>
<keyword evidence="1" id="KW-0812">Transmembrane</keyword>
<reference evidence="3" key="1">
    <citation type="submission" date="2021-05" db="EMBL/GenBank/DDBJ databases">
        <authorList>
            <person name="Alioto T."/>
            <person name="Alioto T."/>
            <person name="Gomez Garrido J."/>
        </authorList>
    </citation>
    <scope>NUCLEOTIDE SEQUENCE</scope>
</reference>
<keyword evidence="2" id="KW-0732">Signal</keyword>
<feature type="signal peptide" evidence="2">
    <location>
        <begin position="1"/>
        <end position="19"/>
    </location>
</feature>
<keyword evidence="1" id="KW-0472">Membrane</keyword>
<evidence type="ECO:0000313" key="3">
    <source>
        <dbReference type="EMBL" id="CAG6483542.1"/>
    </source>
</evidence>
<feature type="chain" id="PRO_5036427927" evidence="2">
    <location>
        <begin position="20"/>
        <end position="122"/>
    </location>
</feature>
<sequence length="122" mass="14776">MYKLTLFLISLTAERKALATKTHREDLLYLNMVNLCVWCTIKRLQLSVFCSRLKLFIFSLCYFSFSVWQTRIQAIILFKWRIKIIWLYWLCFTKMCSVFFPFMAFICMCVALLLLKSFFFKL</sequence>
<feature type="transmembrane region" description="Helical" evidence="1">
    <location>
        <begin position="56"/>
        <end position="80"/>
    </location>
</feature>
<evidence type="ECO:0000256" key="2">
    <source>
        <dbReference type="SAM" id="SignalP"/>
    </source>
</evidence>
<protein>
    <submittedName>
        <fullName evidence="3">(northern house mosquito) hypothetical protein</fullName>
    </submittedName>
</protein>
<accession>A0A8D8BY97</accession>